<keyword evidence="2" id="KW-0560">Oxidoreductase</keyword>
<organism evidence="4">
    <name type="scientific">marine metagenome</name>
    <dbReference type="NCBI Taxonomy" id="408172"/>
    <lineage>
        <taxon>unclassified sequences</taxon>
        <taxon>metagenomes</taxon>
        <taxon>ecological metagenomes</taxon>
    </lineage>
</organism>
<feature type="non-terminal residue" evidence="4">
    <location>
        <position position="138"/>
    </location>
</feature>
<sequence length="138" mass="15840">MESLEIVSEQKSFFNSNKTKEVKFRIETLTKLKRILKANEDKLYTAIYDDFKKSKFETYIAELALIYNELNDAIKNLKHWSKQKRVRTNLANFPAKSYIIPEPLGTVLVISAWNYPYQLALIPAISAIAAGNTVVIKP</sequence>
<proteinExistence type="inferred from homology"/>
<protein>
    <recommendedName>
        <fullName evidence="3">Aldehyde dehydrogenase domain-containing protein</fullName>
    </recommendedName>
</protein>
<dbReference type="PANTHER" id="PTHR43570:SF16">
    <property type="entry name" value="ALDEHYDE DEHYDROGENASE TYPE III, ISOFORM Q"/>
    <property type="match status" value="1"/>
</dbReference>
<dbReference type="EMBL" id="UINC01140163">
    <property type="protein sequence ID" value="SVD27147.1"/>
    <property type="molecule type" value="Genomic_DNA"/>
</dbReference>
<evidence type="ECO:0000256" key="2">
    <source>
        <dbReference type="ARBA" id="ARBA00023002"/>
    </source>
</evidence>
<accession>A0A382TZM1</accession>
<evidence type="ECO:0000256" key="1">
    <source>
        <dbReference type="ARBA" id="ARBA00009986"/>
    </source>
</evidence>
<gene>
    <name evidence="4" type="ORF">METZ01_LOCUS380001</name>
</gene>
<comment type="similarity">
    <text evidence="1">Belongs to the aldehyde dehydrogenase family.</text>
</comment>
<dbReference type="SUPFAM" id="SSF53720">
    <property type="entry name" value="ALDH-like"/>
    <property type="match status" value="1"/>
</dbReference>
<name>A0A382TZM1_9ZZZZ</name>
<dbReference type="GO" id="GO:0004029">
    <property type="term" value="F:aldehyde dehydrogenase (NAD+) activity"/>
    <property type="evidence" value="ECO:0007669"/>
    <property type="project" value="TreeGrafter"/>
</dbReference>
<evidence type="ECO:0000313" key="4">
    <source>
        <dbReference type="EMBL" id="SVD27147.1"/>
    </source>
</evidence>
<evidence type="ECO:0000259" key="3">
    <source>
        <dbReference type="Pfam" id="PF00171"/>
    </source>
</evidence>
<dbReference type="GO" id="GO:0005737">
    <property type="term" value="C:cytoplasm"/>
    <property type="evidence" value="ECO:0007669"/>
    <property type="project" value="TreeGrafter"/>
</dbReference>
<dbReference type="InterPro" id="IPR016161">
    <property type="entry name" value="Ald_DH/histidinol_DH"/>
</dbReference>
<reference evidence="4" key="1">
    <citation type="submission" date="2018-05" db="EMBL/GenBank/DDBJ databases">
        <authorList>
            <person name="Lanie J.A."/>
            <person name="Ng W.-L."/>
            <person name="Kazmierczak K.M."/>
            <person name="Andrzejewski T.M."/>
            <person name="Davidsen T.M."/>
            <person name="Wayne K.J."/>
            <person name="Tettelin H."/>
            <person name="Glass J.I."/>
            <person name="Rusch D."/>
            <person name="Podicherti R."/>
            <person name="Tsui H.-C.T."/>
            <person name="Winkler M.E."/>
        </authorList>
    </citation>
    <scope>NUCLEOTIDE SEQUENCE</scope>
</reference>
<dbReference type="InterPro" id="IPR015590">
    <property type="entry name" value="Aldehyde_DH_dom"/>
</dbReference>
<feature type="domain" description="Aldehyde dehydrogenase" evidence="3">
    <location>
        <begin position="11"/>
        <end position="138"/>
    </location>
</feature>
<dbReference type="PANTHER" id="PTHR43570">
    <property type="entry name" value="ALDEHYDE DEHYDROGENASE"/>
    <property type="match status" value="1"/>
</dbReference>
<dbReference type="Gene3D" id="3.40.605.10">
    <property type="entry name" value="Aldehyde Dehydrogenase, Chain A, domain 1"/>
    <property type="match status" value="1"/>
</dbReference>
<dbReference type="Pfam" id="PF00171">
    <property type="entry name" value="Aldedh"/>
    <property type="match status" value="1"/>
</dbReference>
<dbReference type="AlphaFoldDB" id="A0A382TZM1"/>
<dbReference type="InterPro" id="IPR012394">
    <property type="entry name" value="Aldehyde_DH_NAD(P)"/>
</dbReference>
<dbReference type="InterPro" id="IPR016162">
    <property type="entry name" value="Ald_DH_N"/>
</dbReference>
<dbReference type="GO" id="GO:0006081">
    <property type="term" value="P:aldehyde metabolic process"/>
    <property type="evidence" value="ECO:0007669"/>
    <property type="project" value="InterPro"/>
</dbReference>